<feature type="transmembrane region" description="Helical" evidence="6">
    <location>
        <begin position="174"/>
        <end position="194"/>
    </location>
</feature>
<feature type="transmembrane region" description="Helical" evidence="6">
    <location>
        <begin position="148"/>
        <end position="167"/>
    </location>
</feature>
<feature type="transmembrane region" description="Helical" evidence="6">
    <location>
        <begin position="91"/>
        <end position="112"/>
    </location>
</feature>
<evidence type="ECO:0000256" key="1">
    <source>
        <dbReference type="ARBA" id="ARBA00004651"/>
    </source>
</evidence>
<dbReference type="InterPro" id="IPR037185">
    <property type="entry name" value="EmrE-like"/>
</dbReference>
<dbReference type="Proteomes" id="UP001528920">
    <property type="component" value="Unassembled WGS sequence"/>
</dbReference>
<keyword evidence="5 6" id="KW-0472">Membrane</keyword>
<evidence type="ECO:0000256" key="2">
    <source>
        <dbReference type="ARBA" id="ARBA00022475"/>
    </source>
</evidence>
<keyword evidence="9" id="KW-1185">Reference proteome</keyword>
<feature type="transmembrane region" description="Helical" evidence="6">
    <location>
        <begin position="31"/>
        <end position="53"/>
    </location>
</feature>
<sequence length="304" mass="33983">MNIKLKAILLLLIGTLFWGMTFVFIKDAVSLMSVASFLGYRFLLASIVLILIFIKRLRKFDRNTFKFGALLSVPLLFSFLAQTIGLQYTSASMGGFITGLSVVFVPIILSVMQRRLPSLSVFIAVVLATLGLSFLTLGSSIAFNIGDVWVFLSAILFAIYIIMVGKYSKQSDGVLLSITQFFMVGVVCIVYAAIKGELYFPTQYKLWQAILFTALFATAYMYTVQNYYQKYISEITTSIIFSFEPLFAAITAFFYLNEALTEKTIIGGLLIFGGVLFAEIKIEFIHLTIKKSLGMVKEMIGFEN</sequence>
<feature type="domain" description="EamA" evidence="7">
    <location>
        <begin position="145"/>
        <end position="277"/>
    </location>
</feature>
<organism evidence="8 9">
    <name type="scientific">Paralabilibaculum antarcticum</name>
    <dbReference type="NCBI Taxonomy" id="2912572"/>
    <lineage>
        <taxon>Bacteria</taxon>
        <taxon>Pseudomonadati</taxon>
        <taxon>Bacteroidota</taxon>
        <taxon>Bacteroidia</taxon>
        <taxon>Marinilabiliales</taxon>
        <taxon>Marinifilaceae</taxon>
        <taxon>Paralabilibaculum</taxon>
    </lineage>
</organism>
<evidence type="ECO:0000256" key="3">
    <source>
        <dbReference type="ARBA" id="ARBA00022692"/>
    </source>
</evidence>
<evidence type="ECO:0000313" key="8">
    <source>
        <dbReference type="EMBL" id="MDE5416457.1"/>
    </source>
</evidence>
<feature type="transmembrane region" description="Helical" evidence="6">
    <location>
        <begin position="7"/>
        <end position="25"/>
    </location>
</feature>
<reference evidence="8 9" key="1">
    <citation type="submission" date="2022-01" db="EMBL/GenBank/DDBJ databases">
        <title>Labilibaculum sp. nov, a marine bacterium isolated from Antarctica.</title>
        <authorList>
            <person name="Dai W."/>
        </authorList>
    </citation>
    <scope>NUCLEOTIDE SEQUENCE [LARGE SCALE GENOMIC DNA]</scope>
    <source>
        <strain evidence="8 9">DW002</strain>
    </source>
</reference>
<feature type="transmembrane region" description="Helical" evidence="6">
    <location>
        <begin position="206"/>
        <end position="223"/>
    </location>
</feature>
<feature type="transmembrane region" description="Helical" evidence="6">
    <location>
        <begin position="235"/>
        <end position="256"/>
    </location>
</feature>
<name>A0ABT5VNX4_9BACT</name>
<feature type="transmembrane region" description="Helical" evidence="6">
    <location>
        <begin position="268"/>
        <end position="289"/>
    </location>
</feature>
<proteinExistence type="predicted"/>
<feature type="transmembrane region" description="Helical" evidence="6">
    <location>
        <begin position="119"/>
        <end position="142"/>
    </location>
</feature>
<dbReference type="SUPFAM" id="SSF103481">
    <property type="entry name" value="Multidrug resistance efflux transporter EmrE"/>
    <property type="match status" value="2"/>
</dbReference>
<keyword evidence="2" id="KW-1003">Cell membrane</keyword>
<dbReference type="PANTHER" id="PTHR42920:SF5">
    <property type="entry name" value="EAMA DOMAIN-CONTAINING PROTEIN"/>
    <property type="match status" value="1"/>
</dbReference>
<protein>
    <submittedName>
        <fullName evidence="8">DMT family transporter</fullName>
    </submittedName>
</protein>
<comment type="caution">
    <text evidence="8">The sequence shown here is derived from an EMBL/GenBank/DDBJ whole genome shotgun (WGS) entry which is preliminary data.</text>
</comment>
<evidence type="ECO:0000259" key="7">
    <source>
        <dbReference type="Pfam" id="PF00892"/>
    </source>
</evidence>
<feature type="transmembrane region" description="Helical" evidence="6">
    <location>
        <begin position="65"/>
        <end position="85"/>
    </location>
</feature>
<evidence type="ECO:0000256" key="6">
    <source>
        <dbReference type="SAM" id="Phobius"/>
    </source>
</evidence>
<dbReference type="InterPro" id="IPR000620">
    <property type="entry name" value="EamA_dom"/>
</dbReference>
<dbReference type="InterPro" id="IPR051258">
    <property type="entry name" value="Diverse_Substrate_Transporter"/>
</dbReference>
<evidence type="ECO:0000256" key="5">
    <source>
        <dbReference type="ARBA" id="ARBA00023136"/>
    </source>
</evidence>
<feature type="domain" description="EamA" evidence="7">
    <location>
        <begin position="6"/>
        <end position="136"/>
    </location>
</feature>
<comment type="subcellular location">
    <subcellularLocation>
        <location evidence="1">Cell membrane</location>
        <topology evidence="1">Multi-pass membrane protein</topology>
    </subcellularLocation>
</comment>
<keyword evidence="4 6" id="KW-1133">Transmembrane helix</keyword>
<keyword evidence="3 6" id="KW-0812">Transmembrane</keyword>
<gene>
    <name evidence="8" type="ORF">L3049_00455</name>
</gene>
<dbReference type="RefSeq" id="WP_275107799.1">
    <property type="nucleotide sequence ID" value="NZ_JAKJSC010000001.1"/>
</dbReference>
<dbReference type="EMBL" id="JAKJSC010000001">
    <property type="protein sequence ID" value="MDE5416457.1"/>
    <property type="molecule type" value="Genomic_DNA"/>
</dbReference>
<dbReference type="PANTHER" id="PTHR42920">
    <property type="entry name" value="OS03G0707200 PROTEIN-RELATED"/>
    <property type="match status" value="1"/>
</dbReference>
<evidence type="ECO:0000256" key="4">
    <source>
        <dbReference type="ARBA" id="ARBA00022989"/>
    </source>
</evidence>
<dbReference type="Pfam" id="PF00892">
    <property type="entry name" value="EamA"/>
    <property type="match status" value="2"/>
</dbReference>
<evidence type="ECO:0000313" key="9">
    <source>
        <dbReference type="Proteomes" id="UP001528920"/>
    </source>
</evidence>
<accession>A0ABT5VNX4</accession>